<evidence type="ECO:0008006" key="4">
    <source>
        <dbReference type="Google" id="ProtNLM"/>
    </source>
</evidence>
<reference evidence="2 3" key="1">
    <citation type="submission" date="2019-02" db="EMBL/GenBank/DDBJ databases">
        <title>Pedobacter sp. RP-1-13 sp. nov., isolated from Arctic soil.</title>
        <authorList>
            <person name="Dahal R.H."/>
        </authorList>
    </citation>
    <scope>NUCLEOTIDE SEQUENCE [LARGE SCALE GENOMIC DNA]</scope>
    <source>
        <strain evidence="2 3">RP-1-13</strain>
    </source>
</reference>
<gene>
    <name evidence="2" type="ORF">EZ428_05500</name>
</gene>
<dbReference type="AlphaFoldDB" id="A0A4R0N6G4"/>
<feature type="transmembrane region" description="Helical" evidence="1">
    <location>
        <begin position="6"/>
        <end position="22"/>
    </location>
</feature>
<protein>
    <recommendedName>
        <fullName evidence="4">YhhN-like protein</fullName>
    </recommendedName>
</protein>
<evidence type="ECO:0000313" key="2">
    <source>
        <dbReference type="EMBL" id="TCC94232.1"/>
    </source>
</evidence>
<keyword evidence="1" id="KW-0812">Transmembrane</keyword>
<comment type="caution">
    <text evidence="2">The sequence shown here is derived from an EMBL/GenBank/DDBJ whole genome shotgun (WGS) entry which is preliminary data.</text>
</comment>
<keyword evidence="3" id="KW-1185">Reference proteome</keyword>
<sequence>MKFVTFNTAIELICFLAALVFLRKDKSAAWKLFILYLLFTFLVETAGLYLRKHGISNMELYNGFLIFECSFISYFFFNLYKSYQYKLKWLIGWWAAFLLMYITELAYYDFEFNNFASITATVMSVVFVLASLYYYYRKLEDESYEPLLTSASFWWISGVLFFYFGSTACNLFFDYLQQHEFGTYDRSVRYVIFNILNVILYSFWTFSFICRYRQRKSSR</sequence>
<feature type="transmembrane region" description="Helical" evidence="1">
    <location>
        <begin position="89"/>
        <end position="108"/>
    </location>
</feature>
<keyword evidence="1" id="KW-1133">Transmembrane helix</keyword>
<name>A0A4R0N6G4_9SPHI</name>
<organism evidence="2 3">
    <name type="scientific">Pedobacter frigiditerrae</name>
    <dbReference type="NCBI Taxonomy" id="2530452"/>
    <lineage>
        <taxon>Bacteria</taxon>
        <taxon>Pseudomonadati</taxon>
        <taxon>Bacteroidota</taxon>
        <taxon>Sphingobacteriia</taxon>
        <taxon>Sphingobacteriales</taxon>
        <taxon>Sphingobacteriaceae</taxon>
        <taxon>Pedobacter</taxon>
    </lineage>
</organism>
<proteinExistence type="predicted"/>
<dbReference type="OrthoDB" id="649648at2"/>
<evidence type="ECO:0000256" key="1">
    <source>
        <dbReference type="SAM" id="Phobius"/>
    </source>
</evidence>
<evidence type="ECO:0000313" key="3">
    <source>
        <dbReference type="Proteomes" id="UP000292884"/>
    </source>
</evidence>
<feature type="transmembrane region" description="Helical" evidence="1">
    <location>
        <begin position="188"/>
        <end position="210"/>
    </location>
</feature>
<feature type="transmembrane region" description="Helical" evidence="1">
    <location>
        <begin position="147"/>
        <end position="168"/>
    </location>
</feature>
<dbReference type="RefSeq" id="WP_131552093.1">
    <property type="nucleotide sequence ID" value="NZ_SJSK01000001.1"/>
</dbReference>
<feature type="transmembrane region" description="Helical" evidence="1">
    <location>
        <begin position="114"/>
        <end position="135"/>
    </location>
</feature>
<dbReference type="EMBL" id="SJSK01000001">
    <property type="protein sequence ID" value="TCC94232.1"/>
    <property type="molecule type" value="Genomic_DNA"/>
</dbReference>
<feature type="transmembrane region" description="Helical" evidence="1">
    <location>
        <begin position="60"/>
        <end position="77"/>
    </location>
</feature>
<dbReference type="Proteomes" id="UP000292884">
    <property type="component" value="Unassembled WGS sequence"/>
</dbReference>
<feature type="transmembrane region" description="Helical" evidence="1">
    <location>
        <begin position="29"/>
        <end position="48"/>
    </location>
</feature>
<keyword evidence="1" id="KW-0472">Membrane</keyword>
<accession>A0A4R0N6G4</accession>